<dbReference type="Pfam" id="PF00733">
    <property type="entry name" value="Asn_synthase"/>
    <property type="match status" value="1"/>
</dbReference>
<feature type="domain" description="Asparagine synthetase" evidence="1">
    <location>
        <begin position="215"/>
        <end position="535"/>
    </location>
</feature>
<evidence type="ECO:0000313" key="2">
    <source>
        <dbReference type="EMBL" id="SPU53441.1"/>
    </source>
</evidence>
<dbReference type="InterPro" id="IPR014729">
    <property type="entry name" value="Rossmann-like_a/b/a_fold"/>
</dbReference>
<name>A0A2X1CGN3_BREVE</name>
<organism evidence="2 3">
    <name type="scientific">Brevundimonas vesicularis</name>
    <name type="common">Pseudomonas vesicularis</name>
    <dbReference type="NCBI Taxonomy" id="41276"/>
    <lineage>
        <taxon>Bacteria</taxon>
        <taxon>Pseudomonadati</taxon>
        <taxon>Pseudomonadota</taxon>
        <taxon>Alphaproteobacteria</taxon>
        <taxon>Caulobacterales</taxon>
        <taxon>Caulobacteraceae</taxon>
        <taxon>Brevundimonas</taxon>
    </lineage>
</organism>
<proteinExistence type="predicted"/>
<dbReference type="AlphaFoldDB" id="A0A2X1CGN3"/>
<dbReference type="EMBL" id="UAQP01000005">
    <property type="protein sequence ID" value="SPU53441.1"/>
    <property type="molecule type" value="Genomic_DNA"/>
</dbReference>
<evidence type="ECO:0000313" key="3">
    <source>
        <dbReference type="Proteomes" id="UP000251186"/>
    </source>
</evidence>
<dbReference type="GO" id="GO:0006529">
    <property type="term" value="P:asparagine biosynthetic process"/>
    <property type="evidence" value="ECO:0007669"/>
    <property type="project" value="InterPro"/>
</dbReference>
<dbReference type="Gene3D" id="3.40.50.620">
    <property type="entry name" value="HUPs"/>
    <property type="match status" value="1"/>
</dbReference>
<sequence length="579" mass="62826">MSGDAGYLLVADAADARDPAVEAALAALLRSGWTLRLDGFGLRILTGPRFPWPVAQVHRAHALIGEWRGEGAHPSAIAGRFPEGRPLGAGLMSEGWGAYLMVWRDRDGHLNLVRDPTGAVDVVWWRRGPVTLVTDCPPPALDAVLPDTLAIDWPQLGALLATPSLLTDGLPLQGLTPVGSGCWSRPDQDLPDEPLWRPADFVRRGADDAPDALVRVVDRTIDRTMRSRRRVVSELSGGLDSAIVAGSLRATGHAERAVFINYYGDDAEGDERRYAEAAAALSGVPLETVRKPVEAISDADFTTLASGLRPALQGVDPAYDRHAAGRLAALGADGLLTGQGGDSVFFQAPDPLVAADRFRRQGLRALNPAYLAAVGRWTRHSAWTVGRLAVRGRTQTGSGPRHRWLDDAAELAPAKRGQLERFVNCQLFWTDCLRARQAPLLNPFLSQPVVEHCLGVPSDRLTLGERDRGLARLAFSERLPPLIAERRDKGDLSHFYGQVVRDSAPALAAFLLEGRLAAQGVLDRATLEVDLDPARLLWREGANAPLLAAVLEAWARHWEGRIARRRTEVARQPVEDVGV</sequence>
<dbReference type="GO" id="GO:0004066">
    <property type="term" value="F:asparagine synthase (glutamine-hydrolyzing) activity"/>
    <property type="evidence" value="ECO:0007669"/>
    <property type="project" value="InterPro"/>
</dbReference>
<protein>
    <submittedName>
        <fullName evidence="2">Asparagine synthase (Glutamine-hydrolyzing)</fullName>
    </submittedName>
</protein>
<gene>
    <name evidence="2" type="ORF">NCTC11166_01512</name>
</gene>
<dbReference type="InterPro" id="IPR001962">
    <property type="entry name" value="Asn_synthase"/>
</dbReference>
<dbReference type="SUPFAM" id="SSF52402">
    <property type="entry name" value="Adenine nucleotide alpha hydrolases-like"/>
    <property type="match status" value="1"/>
</dbReference>
<evidence type="ECO:0000259" key="1">
    <source>
        <dbReference type="Pfam" id="PF00733"/>
    </source>
</evidence>
<dbReference type="Proteomes" id="UP000251186">
    <property type="component" value="Unassembled WGS sequence"/>
</dbReference>
<accession>A0A2X1CGN3</accession>
<reference evidence="2 3" key="1">
    <citation type="submission" date="2018-06" db="EMBL/GenBank/DDBJ databases">
        <authorList>
            <consortium name="Pathogen Informatics"/>
            <person name="Doyle S."/>
        </authorList>
    </citation>
    <scope>NUCLEOTIDE SEQUENCE [LARGE SCALE GENOMIC DNA]</scope>
    <source>
        <strain evidence="2 3">NCTC11166</strain>
    </source>
</reference>